<proteinExistence type="inferred from homology"/>
<sequence>MYSVLRRYIRYLLGSTILSQSRVTTHESPCGYEETLTKHHRRSSVISPFVYLARKKAISRGSMQPKATLFLARLQHGCHNFTGRAVTRPVRLHIRGALTRTALTRTASTKTASKKTASTKTASKKVASTKTASTKTASLYVTSNDVARKLNDTGVWRPRGTGGKKKAGVLRAFEPNRVNVVSDGLCDDVVKYIGPSIERHRGCDLLDLNPGPGVWSRKLHDYLQPRNHIMMDLDAEIYNPFLDDLLAKKNVKLLRKSGFVWRDLLETIETHLPDQRQLPLGATPHRNDTLLMTANLSTYPKRAFSGFSSLSTMVLYQMLMSIRTSTLFQRYGLVRMIIWMNDEDKRKLIPRVIHRRGKSVFETELSVEWIHEVAGLQTGVQDRTALRDEWMDMESTSQTMQRMQTAGLTMPKGRESMAFLDLQSQPELIGQRLAGVRPPQMARPFKQELEALESEPSQSEEALKRVKILRTRDKQNSIHSLQYLELLQERENVLQLASSEGSSSAAFQEANSAWNERIDAMTKNGRNEFNAIRDAYHIFRQSPPVLLWDRRAYEPLTAKDDEFFPNAPTSLVDIQPKAMNPLLCQFGPNSSRAGDMSDLMLRSWFNGTLDPVQKSMDAIWGGFGDLIEECPSLRDASRGGCPMTGHGEMIARMINEEQWCEIMQAWMNWPFRPEYPRMLARLVEDPEVDADDDEGWSSAMGGTTI</sequence>
<accession>A0ABQ7PJ98</accession>
<comment type="function">
    <text evidence="6">Mitochondrial transcription factor that confers selective promoter recognition on the core subunit of the yeast mitochondrial RNA polymerase. Interacts with DNA in a non-specific manner.</text>
</comment>
<protein>
    <recommendedName>
        <fullName evidence="7">rRNA adenine N(6)-methyltransferase</fullName>
        <ecNumber evidence="7">2.1.1.-</ecNumber>
    </recommendedName>
</protein>
<keyword evidence="9" id="KW-1185">Reference proteome</keyword>
<name>A0ABQ7PJ98_9HYPO</name>
<comment type="similarity">
    <text evidence="7">Belongs to the class I-like SAM-binding methyltransferase superfamily. rRNA adenine N(6)-methyltransferase family.</text>
</comment>
<dbReference type="InterPro" id="IPR029063">
    <property type="entry name" value="SAM-dependent_MTases_sf"/>
</dbReference>
<evidence type="ECO:0000256" key="5">
    <source>
        <dbReference type="ARBA" id="ARBA00022884"/>
    </source>
</evidence>
<dbReference type="EMBL" id="SRPR01000032">
    <property type="protein sequence ID" value="KAG5965286.1"/>
    <property type="molecule type" value="Genomic_DNA"/>
</dbReference>
<comment type="caution">
    <text evidence="8">The sequence shown here is derived from an EMBL/GenBank/DDBJ whole genome shotgun (WGS) entry which is preliminary data.</text>
</comment>
<dbReference type="PANTHER" id="PTHR11727:SF17">
    <property type="entry name" value="DIMETHYLADENOSINE TRANSFERASE 1, MITOCHONDRIAL"/>
    <property type="match status" value="1"/>
</dbReference>
<keyword evidence="2 7" id="KW-0489">Methyltransferase</keyword>
<gene>
    <name evidence="8" type="ORF">E4U57_004297</name>
</gene>
<dbReference type="Gene3D" id="3.40.50.150">
    <property type="entry name" value="Vaccinia Virus protein VP39"/>
    <property type="match status" value="1"/>
</dbReference>
<dbReference type="Proteomes" id="UP000742024">
    <property type="component" value="Unassembled WGS sequence"/>
</dbReference>
<keyword evidence="4 7" id="KW-0949">S-adenosyl-L-methionine</keyword>
<evidence type="ECO:0000256" key="3">
    <source>
        <dbReference type="ARBA" id="ARBA00022679"/>
    </source>
</evidence>
<keyword evidence="5" id="KW-0694">RNA-binding</keyword>
<keyword evidence="7" id="KW-0698">rRNA processing</keyword>
<keyword evidence="3 7" id="KW-0808">Transferase</keyword>
<dbReference type="InterPro" id="IPR023165">
    <property type="entry name" value="rRNA_Ade_diMease-like_C"/>
</dbReference>
<evidence type="ECO:0000256" key="6">
    <source>
        <dbReference type="ARBA" id="ARBA00024915"/>
    </source>
</evidence>
<comment type="subcellular location">
    <subcellularLocation>
        <location evidence="1">Mitochondrion</location>
    </subcellularLocation>
</comment>
<dbReference type="Gene3D" id="1.10.8.100">
    <property type="entry name" value="Ribosomal RNA adenine dimethylase-like, domain 2"/>
    <property type="match status" value="1"/>
</dbReference>
<evidence type="ECO:0000256" key="7">
    <source>
        <dbReference type="RuleBase" id="RU362106"/>
    </source>
</evidence>
<dbReference type="InterPro" id="IPR001737">
    <property type="entry name" value="KsgA/Erm"/>
</dbReference>
<dbReference type="Pfam" id="PF00398">
    <property type="entry name" value="RrnaAD"/>
    <property type="match status" value="1"/>
</dbReference>
<organism evidence="8 9">
    <name type="scientific">Claviceps arundinis</name>
    <dbReference type="NCBI Taxonomy" id="1623583"/>
    <lineage>
        <taxon>Eukaryota</taxon>
        <taxon>Fungi</taxon>
        <taxon>Dikarya</taxon>
        <taxon>Ascomycota</taxon>
        <taxon>Pezizomycotina</taxon>
        <taxon>Sordariomycetes</taxon>
        <taxon>Hypocreomycetidae</taxon>
        <taxon>Hypocreales</taxon>
        <taxon>Clavicipitaceae</taxon>
        <taxon>Claviceps</taxon>
    </lineage>
</organism>
<evidence type="ECO:0000256" key="1">
    <source>
        <dbReference type="ARBA" id="ARBA00004173"/>
    </source>
</evidence>
<dbReference type="EC" id="2.1.1.-" evidence="7"/>
<evidence type="ECO:0000313" key="9">
    <source>
        <dbReference type="Proteomes" id="UP000742024"/>
    </source>
</evidence>
<evidence type="ECO:0000313" key="8">
    <source>
        <dbReference type="EMBL" id="KAG5965286.1"/>
    </source>
</evidence>
<dbReference type="PANTHER" id="PTHR11727">
    <property type="entry name" value="DIMETHYLADENOSINE TRANSFERASE"/>
    <property type="match status" value="1"/>
</dbReference>
<reference evidence="8 9" key="1">
    <citation type="journal article" date="2020" name="bioRxiv">
        <title>Whole genome comparisons of ergot fungi reveals the divergence and evolution of species within the genus Claviceps are the result of varying mechanisms driving genome evolution and host range expansion.</title>
        <authorList>
            <person name="Wyka S.A."/>
            <person name="Mondo S.J."/>
            <person name="Liu M."/>
            <person name="Dettman J."/>
            <person name="Nalam V."/>
            <person name="Broders K.D."/>
        </authorList>
    </citation>
    <scope>NUCLEOTIDE SEQUENCE [LARGE SCALE GENOMIC DNA]</scope>
    <source>
        <strain evidence="8 9">LM583</strain>
    </source>
</reference>
<dbReference type="SUPFAM" id="SSF53335">
    <property type="entry name" value="S-adenosyl-L-methionine-dependent methyltransferases"/>
    <property type="match status" value="1"/>
</dbReference>
<evidence type="ECO:0000256" key="2">
    <source>
        <dbReference type="ARBA" id="ARBA00022603"/>
    </source>
</evidence>
<evidence type="ECO:0000256" key="4">
    <source>
        <dbReference type="ARBA" id="ARBA00022691"/>
    </source>
</evidence>